<proteinExistence type="predicted"/>
<dbReference type="RefSeq" id="WP_307863829.1">
    <property type="nucleotide sequence ID" value="NZ_BAAAVU010000005.1"/>
</dbReference>
<gene>
    <name evidence="1" type="ORF">JOF29_006988</name>
</gene>
<reference evidence="1 2" key="1">
    <citation type="submission" date="2021-03" db="EMBL/GenBank/DDBJ databases">
        <title>Sequencing the genomes of 1000 actinobacteria strains.</title>
        <authorList>
            <person name="Klenk H.-P."/>
        </authorList>
    </citation>
    <scope>NUCLEOTIDE SEQUENCE [LARGE SCALE GENOMIC DNA]</scope>
    <source>
        <strain evidence="1 2">DSM 18824</strain>
    </source>
</reference>
<keyword evidence="2" id="KW-1185">Reference proteome</keyword>
<dbReference type="InterPro" id="IPR016024">
    <property type="entry name" value="ARM-type_fold"/>
</dbReference>
<organism evidence="1 2">
    <name type="scientific">Kribbella aluminosa</name>
    <dbReference type="NCBI Taxonomy" id="416017"/>
    <lineage>
        <taxon>Bacteria</taxon>
        <taxon>Bacillati</taxon>
        <taxon>Actinomycetota</taxon>
        <taxon>Actinomycetes</taxon>
        <taxon>Propionibacteriales</taxon>
        <taxon>Kribbellaceae</taxon>
        <taxon>Kribbella</taxon>
    </lineage>
</organism>
<evidence type="ECO:0000313" key="1">
    <source>
        <dbReference type="EMBL" id="MBP2355878.1"/>
    </source>
</evidence>
<accession>A0ABS4UW51</accession>
<name>A0ABS4UW51_9ACTN</name>
<dbReference type="SUPFAM" id="SSF48371">
    <property type="entry name" value="ARM repeat"/>
    <property type="match status" value="1"/>
</dbReference>
<dbReference type="Gene3D" id="1.25.10.10">
    <property type="entry name" value="Leucine-rich Repeat Variant"/>
    <property type="match status" value="2"/>
</dbReference>
<dbReference type="Proteomes" id="UP000755585">
    <property type="component" value="Unassembled WGS sequence"/>
</dbReference>
<protein>
    <submittedName>
        <fullName evidence="1">HEAT repeat protein</fullName>
    </submittedName>
</protein>
<sequence>MNPKYDLRLLEAADTSTRLRAAMAVGAEADPELVRVLVARCGVEPDFFVRDMLTWALIQLPRDVTVPLVVAELDSANAQARSQALHTLSKLKDPATWPAITRQLLHDPNDEVRRTAWRTAAGLVPVGEEQQLAAELVTELGRGDRDVQLSLSRALVELGDAAEAALASGLSSPKPKVQAHARATERLLHDPDANFGALLDEAKRAVALGPQQVREQHAHR</sequence>
<comment type="caution">
    <text evidence="1">The sequence shown here is derived from an EMBL/GenBank/DDBJ whole genome shotgun (WGS) entry which is preliminary data.</text>
</comment>
<dbReference type="EMBL" id="JAGINT010000002">
    <property type="protein sequence ID" value="MBP2355878.1"/>
    <property type="molecule type" value="Genomic_DNA"/>
</dbReference>
<evidence type="ECO:0000313" key="2">
    <source>
        <dbReference type="Proteomes" id="UP000755585"/>
    </source>
</evidence>
<dbReference type="InterPro" id="IPR011989">
    <property type="entry name" value="ARM-like"/>
</dbReference>